<reference evidence="3 4" key="1">
    <citation type="submission" date="2020-03" db="EMBL/GenBank/DDBJ databases">
        <title>WGS of the type strain of Planosporangium spp.</title>
        <authorList>
            <person name="Thawai C."/>
        </authorList>
    </citation>
    <scope>NUCLEOTIDE SEQUENCE [LARGE SCALE GENOMIC DNA]</scope>
    <source>
        <strain evidence="3 4">TBRC 5610</strain>
    </source>
</reference>
<evidence type="ECO:0000313" key="3">
    <source>
        <dbReference type="EMBL" id="NJC73295.1"/>
    </source>
</evidence>
<dbReference type="CDD" id="cd03134">
    <property type="entry name" value="GATase1_PfpI_like"/>
    <property type="match status" value="1"/>
</dbReference>
<dbReference type="Pfam" id="PF01965">
    <property type="entry name" value="DJ-1_PfpI"/>
    <property type="match status" value="1"/>
</dbReference>
<dbReference type="PANTHER" id="PTHR42733:SF12">
    <property type="entry name" value="PROTEINASE"/>
    <property type="match status" value="1"/>
</dbReference>
<evidence type="ECO:0000313" key="4">
    <source>
        <dbReference type="Proteomes" id="UP000722989"/>
    </source>
</evidence>
<keyword evidence="3" id="KW-0315">Glutamine amidotransferase</keyword>
<dbReference type="EMBL" id="JAATVY010000028">
    <property type="protein sequence ID" value="NJC73295.1"/>
    <property type="molecule type" value="Genomic_DNA"/>
</dbReference>
<name>A0ABX0Y792_9ACTN</name>
<keyword evidence="4" id="KW-1185">Reference proteome</keyword>
<dbReference type="InterPro" id="IPR006286">
    <property type="entry name" value="C56_PfpI-like"/>
</dbReference>
<dbReference type="SUPFAM" id="SSF52317">
    <property type="entry name" value="Class I glutamine amidotransferase-like"/>
    <property type="match status" value="1"/>
</dbReference>
<protein>
    <submittedName>
        <fullName evidence="3">Type 1 glutamine amidotransferase</fullName>
    </submittedName>
</protein>
<dbReference type="PANTHER" id="PTHR42733">
    <property type="entry name" value="DJ-1 PROTEIN"/>
    <property type="match status" value="1"/>
</dbReference>
<dbReference type="InterPro" id="IPR029062">
    <property type="entry name" value="Class_I_gatase-like"/>
</dbReference>
<comment type="caution">
    <text evidence="3">The sequence shown here is derived from an EMBL/GenBank/DDBJ whole genome shotgun (WGS) entry which is preliminary data.</text>
</comment>
<evidence type="ECO:0000256" key="1">
    <source>
        <dbReference type="ARBA" id="ARBA00008542"/>
    </source>
</evidence>
<proteinExistence type="inferred from homology"/>
<sequence length="192" mass="20892">MDINGKSVAFLVSKEGIEQAELTEPWKAVEQAGGTPRLISVEPGEVQAFNHLTPADTFPVDVTASQARAEEYSALVLPGGVANGDLLRWQQPARDFVRRFLATGRPVAVICHGGWILIDVDAVRGRRITSWPSLAVDFRNAGAEWVDEQLVVCTGGNFPLISSRKPDDLPAFCRELVSQVERVRVEASVGGR</sequence>
<evidence type="ECO:0000259" key="2">
    <source>
        <dbReference type="Pfam" id="PF01965"/>
    </source>
</evidence>
<dbReference type="Gene3D" id="3.40.50.880">
    <property type="match status" value="1"/>
</dbReference>
<dbReference type="PROSITE" id="PS51276">
    <property type="entry name" value="PEPTIDASE_C56_PFPI"/>
    <property type="match status" value="1"/>
</dbReference>
<dbReference type="Proteomes" id="UP000722989">
    <property type="component" value="Unassembled WGS sequence"/>
</dbReference>
<accession>A0ABX0Y792</accession>
<gene>
    <name evidence="3" type="ORF">HC031_26765</name>
</gene>
<comment type="similarity">
    <text evidence="1">Belongs to the peptidase C56 family.</text>
</comment>
<organism evidence="3 4">
    <name type="scientific">Planosporangium thailandense</name>
    <dbReference type="NCBI Taxonomy" id="765197"/>
    <lineage>
        <taxon>Bacteria</taxon>
        <taxon>Bacillati</taxon>
        <taxon>Actinomycetota</taxon>
        <taxon>Actinomycetes</taxon>
        <taxon>Micromonosporales</taxon>
        <taxon>Micromonosporaceae</taxon>
        <taxon>Planosporangium</taxon>
    </lineage>
</organism>
<dbReference type="RefSeq" id="WP_167928204.1">
    <property type="nucleotide sequence ID" value="NZ_JAATVY010000028.1"/>
</dbReference>
<feature type="domain" description="DJ-1/PfpI" evidence="2">
    <location>
        <begin position="6"/>
        <end position="179"/>
    </location>
</feature>
<dbReference type="InterPro" id="IPR002818">
    <property type="entry name" value="DJ-1/PfpI"/>
</dbReference>